<evidence type="ECO:0000313" key="1">
    <source>
        <dbReference type="EMBL" id="MFC4563289.1"/>
    </source>
</evidence>
<accession>A0ABV9DY72</accession>
<dbReference type="RefSeq" id="WP_378575313.1">
    <property type="nucleotide sequence ID" value="NZ_JBHSFQ010000014.1"/>
</dbReference>
<organism evidence="1 2">
    <name type="scientific">Nocardiopsis mangrovi</name>
    <dbReference type="NCBI Taxonomy" id="1179818"/>
    <lineage>
        <taxon>Bacteria</taxon>
        <taxon>Bacillati</taxon>
        <taxon>Actinomycetota</taxon>
        <taxon>Actinomycetes</taxon>
        <taxon>Streptosporangiales</taxon>
        <taxon>Nocardiopsidaceae</taxon>
        <taxon>Nocardiopsis</taxon>
    </lineage>
</organism>
<dbReference type="Proteomes" id="UP001595923">
    <property type="component" value="Unassembled WGS sequence"/>
</dbReference>
<sequence length="130" mass="14426">MDIIEFLAARPHGDEAVARAADKAEVGAEWSGRDFDEWRADKTFQPMEPWAVSFPPDTQQHIAHHDPARALREVDAKRRIVHTHRPVPDPRDVSGRVCHAGCDPQAGWPCSTLATWPGCTPTTRITTDPG</sequence>
<gene>
    <name evidence="1" type="ORF">ACFO4E_15610</name>
</gene>
<name>A0ABV9DY72_9ACTN</name>
<evidence type="ECO:0000313" key="2">
    <source>
        <dbReference type="Proteomes" id="UP001595923"/>
    </source>
</evidence>
<protein>
    <submittedName>
        <fullName evidence="1">DUF6221 family protein</fullName>
    </submittedName>
</protein>
<dbReference type="EMBL" id="JBHSFQ010000014">
    <property type="protein sequence ID" value="MFC4563289.1"/>
    <property type="molecule type" value="Genomic_DNA"/>
</dbReference>
<keyword evidence="2" id="KW-1185">Reference proteome</keyword>
<reference evidence="2" key="1">
    <citation type="journal article" date="2019" name="Int. J. Syst. Evol. Microbiol.">
        <title>The Global Catalogue of Microorganisms (GCM) 10K type strain sequencing project: providing services to taxonomists for standard genome sequencing and annotation.</title>
        <authorList>
            <consortium name="The Broad Institute Genomics Platform"/>
            <consortium name="The Broad Institute Genome Sequencing Center for Infectious Disease"/>
            <person name="Wu L."/>
            <person name="Ma J."/>
        </authorList>
    </citation>
    <scope>NUCLEOTIDE SEQUENCE [LARGE SCALE GENOMIC DNA]</scope>
    <source>
        <strain evidence="2">XZYJ18</strain>
    </source>
</reference>
<dbReference type="Pfam" id="PF19730">
    <property type="entry name" value="DUF6221"/>
    <property type="match status" value="1"/>
</dbReference>
<proteinExistence type="predicted"/>
<dbReference type="InterPro" id="IPR046193">
    <property type="entry name" value="DUF6221"/>
</dbReference>
<comment type="caution">
    <text evidence="1">The sequence shown here is derived from an EMBL/GenBank/DDBJ whole genome shotgun (WGS) entry which is preliminary data.</text>
</comment>